<dbReference type="Gene3D" id="3.20.20.100">
    <property type="entry name" value="NADP-dependent oxidoreductase domain"/>
    <property type="match status" value="1"/>
</dbReference>
<dbReference type="GO" id="GO:0016616">
    <property type="term" value="F:oxidoreductase activity, acting on the CH-OH group of donors, NAD or NADP as acceptor"/>
    <property type="evidence" value="ECO:0007669"/>
    <property type="project" value="UniProtKB-ARBA"/>
</dbReference>
<dbReference type="EMBL" id="JACAZH010000010">
    <property type="protein sequence ID" value="KAF7357260.1"/>
    <property type="molecule type" value="Genomic_DNA"/>
</dbReference>
<dbReference type="PANTHER" id="PTHR43827">
    <property type="entry name" value="2,5-DIKETO-D-GLUCONIC ACID REDUCTASE"/>
    <property type="match status" value="1"/>
</dbReference>
<dbReference type="OrthoDB" id="416253at2759"/>
<comment type="similarity">
    <text evidence="1">Belongs to the aldo/keto reductase family.</text>
</comment>
<evidence type="ECO:0000259" key="4">
    <source>
        <dbReference type="Pfam" id="PF00248"/>
    </source>
</evidence>
<dbReference type="AlphaFoldDB" id="A0A8H6YFX3"/>
<dbReference type="Proteomes" id="UP000623467">
    <property type="component" value="Unassembled WGS sequence"/>
</dbReference>
<evidence type="ECO:0000256" key="2">
    <source>
        <dbReference type="ARBA" id="ARBA00022857"/>
    </source>
</evidence>
<comment type="caution">
    <text evidence="5">The sequence shown here is derived from an EMBL/GenBank/DDBJ whole genome shotgun (WGS) entry which is preliminary data.</text>
</comment>
<dbReference type="Pfam" id="PF00248">
    <property type="entry name" value="Aldo_ket_red"/>
    <property type="match status" value="1"/>
</dbReference>
<protein>
    <submittedName>
        <fullName evidence="5">NADPH-dependent conjugated polyketone reductase C1</fullName>
    </submittedName>
</protein>
<dbReference type="PANTHER" id="PTHR43827:SF3">
    <property type="entry name" value="NADP-DEPENDENT OXIDOREDUCTASE DOMAIN-CONTAINING PROTEIN"/>
    <property type="match status" value="1"/>
</dbReference>
<dbReference type="InterPro" id="IPR023210">
    <property type="entry name" value="NADP_OxRdtase_dom"/>
</dbReference>
<feature type="domain" description="NADP-dependent oxidoreductase" evidence="4">
    <location>
        <begin position="17"/>
        <end position="187"/>
    </location>
</feature>
<evidence type="ECO:0000256" key="3">
    <source>
        <dbReference type="ARBA" id="ARBA00023002"/>
    </source>
</evidence>
<accession>A0A8H6YFX3</accession>
<sequence>MPWDFIRLNDGRQIPSIGFGTWKLGNGQGTIDQVNQAISVGFSHVATAQASRNESEAGIALRESGLERTDIFITTEYSGLGGLDIRTSINNSLKNLGVSYVDLYLIQHPRLAVPDIPIVWAEMEAIQAEGLAKSIGVSNFSVEHLDILFASAKVKPATNQILLHPYVYARQLPILEYAAKHNIVIEATARLRGPVDAPVRAIANRLGVSTDQVLAWTKAKGAVVITYALSLFAPHSLVPHNTTADNGRNSTSSKSERLVGYLSAGDLQLTADDILAIDVAGAT</sequence>
<proteinExistence type="inferred from homology"/>
<gene>
    <name evidence="5" type="ORF">MSAN_01321200</name>
</gene>
<dbReference type="PRINTS" id="PR00069">
    <property type="entry name" value="ALDKETRDTASE"/>
</dbReference>
<dbReference type="InterPro" id="IPR036812">
    <property type="entry name" value="NAD(P)_OxRdtase_dom_sf"/>
</dbReference>
<dbReference type="InterPro" id="IPR018170">
    <property type="entry name" value="Aldo/ket_reductase_CS"/>
</dbReference>
<dbReference type="SUPFAM" id="SSF51430">
    <property type="entry name" value="NAD(P)-linked oxidoreductase"/>
    <property type="match status" value="1"/>
</dbReference>
<organism evidence="5 6">
    <name type="scientific">Mycena sanguinolenta</name>
    <dbReference type="NCBI Taxonomy" id="230812"/>
    <lineage>
        <taxon>Eukaryota</taxon>
        <taxon>Fungi</taxon>
        <taxon>Dikarya</taxon>
        <taxon>Basidiomycota</taxon>
        <taxon>Agaricomycotina</taxon>
        <taxon>Agaricomycetes</taxon>
        <taxon>Agaricomycetidae</taxon>
        <taxon>Agaricales</taxon>
        <taxon>Marasmiineae</taxon>
        <taxon>Mycenaceae</taxon>
        <taxon>Mycena</taxon>
    </lineage>
</organism>
<dbReference type="InterPro" id="IPR020471">
    <property type="entry name" value="AKR"/>
</dbReference>
<dbReference type="PROSITE" id="PS00062">
    <property type="entry name" value="ALDOKETO_REDUCTASE_2"/>
    <property type="match status" value="1"/>
</dbReference>
<keyword evidence="3" id="KW-0560">Oxidoreductase</keyword>
<evidence type="ECO:0000256" key="1">
    <source>
        <dbReference type="ARBA" id="ARBA00007905"/>
    </source>
</evidence>
<evidence type="ECO:0000313" key="6">
    <source>
        <dbReference type="Proteomes" id="UP000623467"/>
    </source>
</evidence>
<evidence type="ECO:0000313" key="5">
    <source>
        <dbReference type="EMBL" id="KAF7357260.1"/>
    </source>
</evidence>
<name>A0A8H6YFX3_9AGAR</name>
<keyword evidence="6" id="KW-1185">Reference proteome</keyword>
<keyword evidence="2" id="KW-0521">NADP</keyword>
<reference evidence="5" key="1">
    <citation type="submission" date="2020-05" db="EMBL/GenBank/DDBJ databases">
        <title>Mycena genomes resolve the evolution of fungal bioluminescence.</title>
        <authorList>
            <person name="Tsai I.J."/>
        </authorList>
    </citation>
    <scope>NUCLEOTIDE SEQUENCE</scope>
    <source>
        <strain evidence="5">160909Yilan</strain>
    </source>
</reference>